<proteinExistence type="predicted"/>
<dbReference type="AlphaFoldDB" id="A0A1Z1WHF8"/>
<organism evidence="1 2">
    <name type="scientific">Streptomyces alboflavus</name>
    <dbReference type="NCBI Taxonomy" id="67267"/>
    <lineage>
        <taxon>Bacteria</taxon>
        <taxon>Bacillati</taxon>
        <taxon>Actinomycetota</taxon>
        <taxon>Actinomycetes</taxon>
        <taxon>Kitasatosporales</taxon>
        <taxon>Streptomycetaceae</taxon>
        <taxon>Streptomyces</taxon>
    </lineage>
</organism>
<dbReference type="EMBL" id="CP021748">
    <property type="protein sequence ID" value="ARX85884.1"/>
    <property type="molecule type" value="Genomic_DNA"/>
</dbReference>
<keyword evidence="2" id="KW-1185">Reference proteome</keyword>
<dbReference type="RefSeq" id="WP_087885543.1">
    <property type="nucleotide sequence ID" value="NZ_CP021748.1"/>
</dbReference>
<dbReference type="STRING" id="67267.GCA_000716675_04175"/>
<sequence length="129" mass="13180">MSDEKPPSGGGAHVTIHAINGGSQAFGDHGRAESTNHTTVVADQAHGRVLATVRALRRDLGEGGQSPHDEDDEEVVAALDEVADEIARNGRSASGPLTRLRDLLADYAPATATAAAVTAVLQALAPVLG</sequence>
<evidence type="ECO:0000313" key="1">
    <source>
        <dbReference type="EMBL" id="ARX85884.1"/>
    </source>
</evidence>
<protein>
    <submittedName>
        <fullName evidence="1">Uncharacterized protein</fullName>
    </submittedName>
</protein>
<dbReference type="KEGG" id="salf:SMD44_05353"/>
<accession>A0A1Z1WHF8</accession>
<dbReference type="Proteomes" id="UP000195880">
    <property type="component" value="Chromosome"/>
</dbReference>
<reference evidence="1 2" key="1">
    <citation type="submission" date="2017-05" db="EMBL/GenBank/DDBJ databases">
        <title>Streptomyces alboflavus Genome sequencing and assembly.</title>
        <authorList>
            <person name="Wang Y."/>
            <person name="Du B."/>
            <person name="Ding Y."/>
            <person name="Liu H."/>
            <person name="Hou Q."/>
            <person name="Liu K."/>
            <person name="Wang C."/>
            <person name="Yao L."/>
        </authorList>
    </citation>
    <scope>NUCLEOTIDE SEQUENCE [LARGE SCALE GENOMIC DNA]</scope>
    <source>
        <strain evidence="1 2">MDJK44</strain>
    </source>
</reference>
<gene>
    <name evidence="1" type="ORF">SMD44_05353</name>
</gene>
<name>A0A1Z1WHF8_9ACTN</name>
<dbReference type="OrthoDB" id="4336168at2"/>
<evidence type="ECO:0000313" key="2">
    <source>
        <dbReference type="Proteomes" id="UP000195880"/>
    </source>
</evidence>